<evidence type="ECO:0000313" key="1">
    <source>
        <dbReference type="EMBL" id="KAJ8000656.1"/>
    </source>
</evidence>
<dbReference type="EMBL" id="CM055742">
    <property type="protein sequence ID" value="KAJ8000656.1"/>
    <property type="molecule type" value="Genomic_DNA"/>
</dbReference>
<organism evidence="1 2">
    <name type="scientific">Dallia pectoralis</name>
    <name type="common">Alaska blackfish</name>
    <dbReference type="NCBI Taxonomy" id="75939"/>
    <lineage>
        <taxon>Eukaryota</taxon>
        <taxon>Metazoa</taxon>
        <taxon>Chordata</taxon>
        <taxon>Craniata</taxon>
        <taxon>Vertebrata</taxon>
        <taxon>Euteleostomi</taxon>
        <taxon>Actinopterygii</taxon>
        <taxon>Neopterygii</taxon>
        <taxon>Teleostei</taxon>
        <taxon>Protacanthopterygii</taxon>
        <taxon>Esociformes</taxon>
        <taxon>Umbridae</taxon>
        <taxon>Dallia</taxon>
    </lineage>
</organism>
<proteinExistence type="predicted"/>
<accession>A0ACC2GAP1</accession>
<comment type="caution">
    <text evidence="1">The sequence shown here is derived from an EMBL/GenBank/DDBJ whole genome shotgun (WGS) entry which is preliminary data.</text>
</comment>
<dbReference type="Proteomes" id="UP001157502">
    <property type="component" value="Chromosome 15"/>
</dbReference>
<reference evidence="1" key="1">
    <citation type="submission" date="2021-05" db="EMBL/GenBank/DDBJ databases">
        <authorList>
            <person name="Pan Q."/>
            <person name="Jouanno E."/>
            <person name="Zahm M."/>
            <person name="Klopp C."/>
            <person name="Cabau C."/>
            <person name="Louis A."/>
            <person name="Berthelot C."/>
            <person name="Parey E."/>
            <person name="Roest Crollius H."/>
            <person name="Montfort J."/>
            <person name="Robinson-Rechavi M."/>
            <person name="Bouchez O."/>
            <person name="Lampietro C."/>
            <person name="Lopez Roques C."/>
            <person name="Donnadieu C."/>
            <person name="Postlethwait J."/>
            <person name="Bobe J."/>
            <person name="Dillon D."/>
            <person name="Chandos A."/>
            <person name="von Hippel F."/>
            <person name="Guiguen Y."/>
        </authorList>
    </citation>
    <scope>NUCLEOTIDE SEQUENCE</scope>
    <source>
        <strain evidence="1">YG-Jan2019</strain>
    </source>
</reference>
<evidence type="ECO:0000313" key="2">
    <source>
        <dbReference type="Proteomes" id="UP001157502"/>
    </source>
</evidence>
<protein>
    <submittedName>
        <fullName evidence="1">Uncharacterized protein</fullName>
    </submittedName>
</protein>
<keyword evidence="2" id="KW-1185">Reference proteome</keyword>
<name>A0ACC2GAP1_DALPE</name>
<sequence>MADEGTPGHGRPAGHGEGTTTGTVAALNPQVPIRGIKMKFAVLAGLVEVGEVSNRDIVETLFNLIFLSSVYLIRPHLCYRTGASRISVTNKEFAVA</sequence>
<gene>
    <name evidence="1" type="ORF">DPEC_G00182630</name>
</gene>